<dbReference type="GO" id="GO:0007264">
    <property type="term" value="P:small GTPase-mediated signal transduction"/>
    <property type="evidence" value="ECO:0007669"/>
    <property type="project" value="InterPro"/>
</dbReference>
<dbReference type="GO" id="GO:0005085">
    <property type="term" value="F:guanyl-nucleotide exchange factor activity"/>
    <property type="evidence" value="ECO:0007669"/>
    <property type="project" value="InterPro"/>
</dbReference>
<dbReference type="GO" id="GO:0000976">
    <property type="term" value="F:transcription cis-regulatory region binding"/>
    <property type="evidence" value="ECO:0007669"/>
    <property type="project" value="TreeGrafter"/>
</dbReference>
<evidence type="ECO:0000313" key="8">
    <source>
        <dbReference type="Proteomes" id="UP000051494"/>
    </source>
</evidence>
<feature type="compositionally biased region" description="Polar residues" evidence="4">
    <location>
        <begin position="226"/>
        <end position="244"/>
    </location>
</feature>
<dbReference type="SUPFAM" id="SSF48366">
    <property type="entry name" value="Ras GEF"/>
    <property type="match status" value="1"/>
</dbReference>
<dbReference type="PROSITE" id="PS50009">
    <property type="entry name" value="RASGEF_CAT"/>
    <property type="match status" value="1"/>
</dbReference>
<accession>A0A0Q9YCK4</accession>
<dbReference type="InterPro" id="IPR023578">
    <property type="entry name" value="Ras_GEF_dom_sf"/>
</dbReference>
<dbReference type="EMBL" id="LKHV02000001">
    <property type="protein sequence ID" value="MCS5708089.1"/>
    <property type="molecule type" value="Genomic_DNA"/>
</dbReference>
<feature type="compositionally biased region" description="Polar residues" evidence="4">
    <location>
        <begin position="252"/>
        <end position="266"/>
    </location>
</feature>
<dbReference type="InterPro" id="IPR050663">
    <property type="entry name" value="Ankyrin-SOCS_Box"/>
</dbReference>
<dbReference type="InterPro" id="IPR036770">
    <property type="entry name" value="Ankyrin_rpt-contain_sf"/>
</dbReference>
<evidence type="ECO:0000256" key="2">
    <source>
        <dbReference type="ARBA" id="ARBA00023043"/>
    </source>
</evidence>
<evidence type="ECO:0000256" key="4">
    <source>
        <dbReference type="SAM" id="MobiDB-lite"/>
    </source>
</evidence>
<dbReference type="SUPFAM" id="SSF48403">
    <property type="entry name" value="Ankyrin repeat"/>
    <property type="match status" value="1"/>
</dbReference>
<comment type="caution">
    <text evidence="6">The sequence shown here is derived from an EMBL/GenBank/DDBJ whole genome shotgun (WGS) entry which is preliminary data.</text>
</comment>
<feature type="repeat" description="ANK" evidence="3">
    <location>
        <begin position="121"/>
        <end position="153"/>
    </location>
</feature>
<keyword evidence="8" id="KW-1185">Reference proteome</keyword>
<evidence type="ECO:0000259" key="5">
    <source>
        <dbReference type="PROSITE" id="PS50009"/>
    </source>
</evidence>
<reference evidence="7" key="2">
    <citation type="journal article" date="2016" name="Genome Announc.">
        <title>Draft Genome Sequences of Two Novel Amoeba-Resistant Intranuclear Bacteria, 'Candidatus Berkiella cookevillensis' and 'Candidatus Berkiella aquae'.</title>
        <authorList>
            <person name="Mehari Y.T."/>
            <person name="Arivett B.A."/>
            <person name="Farone A.L."/>
            <person name="Gunderson J.H."/>
            <person name="Farone M.B."/>
        </authorList>
    </citation>
    <scope>NUCLEOTIDE SEQUENCE</scope>
    <source>
        <strain evidence="7">CC99</strain>
    </source>
</reference>
<evidence type="ECO:0000256" key="1">
    <source>
        <dbReference type="ARBA" id="ARBA00022737"/>
    </source>
</evidence>
<dbReference type="SMART" id="SM00147">
    <property type="entry name" value="RasGEF"/>
    <property type="match status" value="1"/>
</dbReference>
<feature type="region of interest" description="Disordered" evidence="4">
    <location>
        <begin position="226"/>
        <end position="271"/>
    </location>
</feature>
<dbReference type="GO" id="GO:0045944">
    <property type="term" value="P:positive regulation of transcription by RNA polymerase II"/>
    <property type="evidence" value="ECO:0007669"/>
    <property type="project" value="TreeGrafter"/>
</dbReference>
<dbReference type="PANTHER" id="PTHR24193:SF121">
    <property type="entry name" value="ADA2A-CONTAINING COMPLEX COMPONENT 3, ISOFORM D"/>
    <property type="match status" value="1"/>
</dbReference>
<dbReference type="InterPro" id="IPR001895">
    <property type="entry name" value="RASGEF_cat_dom"/>
</dbReference>
<dbReference type="AlphaFoldDB" id="A0A0Q9YCK4"/>
<dbReference type="Proteomes" id="UP000051494">
    <property type="component" value="Unassembled WGS sequence"/>
</dbReference>
<dbReference type="EMBL" id="LKHV01000007">
    <property type="protein sequence ID" value="KRG18326.1"/>
    <property type="molecule type" value="Genomic_DNA"/>
</dbReference>
<dbReference type="InterPro" id="IPR036964">
    <property type="entry name" value="RASGEF_cat_dom_sf"/>
</dbReference>
<dbReference type="SMART" id="SM00248">
    <property type="entry name" value="ANK"/>
    <property type="match status" value="2"/>
</dbReference>
<evidence type="ECO:0000313" key="7">
    <source>
        <dbReference type="EMBL" id="MCS5708089.1"/>
    </source>
</evidence>
<organism evidence="6">
    <name type="scientific">Candidatus Berkiella cookevillensis</name>
    <dbReference type="NCBI Taxonomy" id="437022"/>
    <lineage>
        <taxon>Bacteria</taxon>
        <taxon>Pseudomonadati</taxon>
        <taxon>Pseudomonadota</taxon>
        <taxon>Gammaproteobacteria</taxon>
        <taxon>Candidatus Berkiellales</taxon>
        <taxon>Candidatus Berkiellaceae</taxon>
        <taxon>Candidatus Berkiella</taxon>
    </lineage>
</organism>
<dbReference type="OrthoDB" id="5649125at2"/>
<proteinExistence type="predicted"/>
<protein>
    <submittedName>
        <fullName evidence="7">Ankyrin repeat domain-containing protein</fullName>
    </submittedName>
    <submittedName>
        <fullName evidence="6">RasGEF domain protein</fullName>
    </submittedName>
</protein>
<keyword evidence="2 3" id="KW-0040">ANK repeat</keyword>
<reference evidence="6" key="1">
    <citation type="submission" date="2015-09" db="EMBL/GenBank/DDBJ databases">
        <title>Draft Genome Sequences of Two Novel Amoeba-resistant Intranuclear Bacteria, Candidatus Berkiella cookevillensis and Candidatus Berkiella aquae.</title>
        <authorList>
            <person name="Mehari Y.T."/>
            <person name="Arivett B.A."/>
            <person name="Farone A.L."/>
            <person name="Gunderson J.H."/>
            <person name="Farone M.B."/>
        </authorList>
    </citation>
    <scope>NUCLEOTIDE SEQUENCE [LARGE SCALE GENOMIC DNA]</scope>
    <source>
        <strain evidence="6">CC99</strain>
    </source>
</reference>
<reference evidence="7" key="3">
    <citation type="submission" date="2021-06" db="EMBL/GenBank/DDBJ databases">
        <title>Genomic Description and Analysis of Intracellular Bacteria, Candidatus Berkiella cookevillensis and Candidatus Berkiella aquae.</title>
        <authorList>
            <person name="Kidane D.T."/>
            <person name="Mehari Y.T."/>
            <person name="Rice F.C."/>
            <person name="Arivett B.A."/>
            <person name="Farone A.L."/>
            <person name="Berk S.G."/>
            <person name="Farone M.B."/>
        </authorList>
    </citation>
    <scope>NUCLEOTIDE SEQUENCE</scope>
    <source>
        <strain evidence="7">CC99</strain>
    </source>
</reference>
<dbReference type="Pfam" id="PF12796">
    <property type="entry name" value="Ank_2"/>
    <property type="match status" value="1"/>
</dbReference>
<evidence type="ECO:0000256" key="3">
    <source>
        <dbReference type="PROSITE-ProRule" id="PRU00023"/>
    </source>
</evidence>
<dbReference type="Pfam" id="PF00617">
    <property type="entry name" value="RasGEF"/>
    <property type="match status" value="1"/>
</dbReference>
<dbReference type="Gene3D" id="1.10.840.10">
    <property type="entry name" value="Ras guanine-nucleotide exchange factors catalytic domain"/>
    <property type="match status" value="1"/>
</dbReference>
<dbReference type="Gene3D" id="1.25.40.20">
    <property type="entry name" value="Ankyrin repeat-containing domain"/>
    <property type="match status" value="1"/>
</dbReference>
<sequence>MLKMFKTQRVEPKKDLLALLSSDKKEKSILNALLNTLKIDPSLIQKEYILKRHLFHIIVLKDLAVVMKGMLDSIYKPLAFQADRKKETVIHYAVRKFESSTKMLDLLLEYLPSLIDIPNKRGQTALHLAVSDGKVAAIKTLIRHNADPDRKDESSKTSRDYAVDQPKLIEALISINLNNLHFNQQFPVLDGEHTSREAVVQLTERFSMLRLASESDDSWDDISYLSSESSRTQSDGIQTPSSSKNSDRSDDLSSPTLLAGASNSSEKSAEDTQEEIVFTLADLREGHVDKLRRYLISGGDPDKNIFLSRPLIIQAFILAASSEHSENASALTEQFYLLLEYGLLENQNSKINFKALVRDRPNCLPILQGGMNHLSWQLRAQALAHRHQLSIYGSHLDRILYRNGLGLRIPDIFRELDYHELSEIYGIKEEIVEVFDLLCACKANKQAARVFDKTLISITAQGILNTLSPIEILDCLIKLFPHFDVQQRLTACMIVKELMRDDIFNIMVCSDEFFFAIKKFTNTVRDVFADGDEIAEKLLQIFDEKKNIFYHRAASNYRCLQECISIPGLSEKLISVQMIIKNGIESEGAEQEKWLKFFANEIRKITIHFYQDLRVSEFYNLAWKKNQSNEAYSSINKEIQLYNMLSNFIVDEILVCPPIDIPRALSFFILVARELCCSADTTGPDMNGLSKIVGALLKNPISRMNSMLSQLPCEINSILRQIQILSGAESNYKWQREVTNNFQTTFMFTGMITKDIVMCFEGNETNPLALAETLGAIFRKILEIQSQLHYKPVFFKTDLIQHLLKNYANIDEDDIATKQYAASCRAVAPASEMPLDLDEIDNLVKLFNILSEFTKTETIPHEICFKKKIFTIGSMIQPLLELFTELNAKEASFIEQKHNAKKMHTHLEDLFALTKDKYFITQNPLVFTRLYSQHRSQPALNVSFETVAIERRERERINFK</sequence>
<dbReference type="PROSITE" id="PS50297">
    <property type="entry name" value="ANK_REP_REGION"/>
    <property type="match status" value="1"/>
</dbReference>
<keyword evidence="1" id="KW-0677">Repeat</keyword>
<evidence type="ECO:0000313" key="6">
    <source>
        <dbReference type="EMBL" id="KRG18326.1"/>
    </source>
</evidence>
<dbReference type="PROSITE" id="PS50088">
    <property type="entry name" value="ANK_REPEAT"/>
    <property type="match status" value="1"/>
</dbReference>
<dbReference type="STRING" id="437022.CC99x_01538"/>
<feature type="domain" description="Ras-GEF" evidence="5">
    <location>
        <begin position="594"/>
        <end position="834"/>
    </location>
</feature>
<gene>
    <name evidence="7" type="ORF">CC99x_004145</name>
    <name evidence="6" type="ORF">CC99x_01538</name>
</gene>
<dbReference type="InterPro" id="IPR002110">
    <property type="entry name" value="Ankyrin_rpt"/>
</dbReference>
<name>A0A0Q9YCK4_9GAMM</name>
<dbReference type="PANTHER" id="PTHR24193">
    <property type="entry name" value="ANKYRIN REPEAT PROTEIN"/>
    <property type="match status" value="1"/>
</dbReference>